<evidence type="ECO:0000313" key="1">
    <source>
        <dbReference type="EMBL" id="TZF95118.1"/>
    </source>
</evidence>
<reference evidence="1 2" key="1">
    <citation type="submission" date="2019-08" db="EMBL/GenBank/DDBJ databases">
        <title>Draft genome sequence of Chryseobacterium sp. Gsoil 183.</title>
        <authorList>
            <person name="Im W.-T."/>
        </authorList>
    </citation>
    <scope>NUCLEOTIDE SEQUENCE [LARGE SCALE GENOMIC DNA]</scope>
    <source>
        <strain evidence="1 2">Gsoil 183</strain>
    </source>
</reference>
<accession>A0A5D8ZJL5</accession>
<protein>
    <recommendedName>
        <fullName evidence="3">Lipoprotein</fullName>
    </recommendedName>
</protein>
<proteinExistence type="predicted"/>
<evidence type="ECO:0008006" key="3">
    <source>
        <dbReference type="Google" id="ProtNLM"/>
    </source>
</evidence>
<gene>
    <name evidence="1" type="ORF">FW781_14575</name>
</gene>
<dbReference type="AlphaFoldDB" id="A0A5D8ZJL5"/>
<organism evidence="1 2">
    <name type="scientific">Chryseobacterium panacisoli</name>
    <dbReference type="NCBI Taxonomy" id="1807141"/>
    <lineage>
        <taxon>Bacteria</taxon>
        <taxon>Pseudomonadati</taxon>
        <taxon>Bacteroidota</taxon>
        <taxon>Flavobacteriia</taxon>
        <taxon>Flavobacteriales</taxon>
        <taxon>Weeksellaceae</taxon>
        <taxon>Chryseobacterium group</taxon>
        <taxon>Chryseobacterium</taxon>
    </lineage>
</organism>
<sequence length="142" mass="16725">MRIILALITMSIILSCNVKKQYERGDLVKSKSLDILTEKFDLNENNTAILFMETFSKDSLIIKNSKSEIIKKVLLDSRPQLELTSIQLFPNNEDIILDFKNSRKIFIKKKELSKYKLIYISKPAYESNKYVIVFTNNWKRLR</sequence>
<comment type="caution">
    <text evidence="1">The sequence shown here is derived from an EMBL/GenBank/DDBJ whole genome shotgun (WGS) entry which is preliminary data.</text>
</comment>
<dbReference type="RefSeq" id="WP_149388092.1">
    <property type="nucleotide sequence ID" value="NZ_VTRU01000003.1"/>
</dbReference>
<keyword evidence="2" id="KW-1185">Reference proteome</keyword>
<dbReference type="OrthoDB" id="9839864at2"/>
<name>A0A5D8ZJL5_9FLAO</name>
<dbReference type="PROSITE" id="PS51257">
    <property type="entry name" value="PROKAR_LIPOPROTEIN"/>
    <property type="match status" value="1"/>
</dbReference>
<dbReference type="EMBL" id="VTRU01000003">
    <property type="protein sequence ID" value="TZF95118.1"/>
    <property type="molecule type" value="Genomic_DNA"/>
</dbReference>
<dbReference type="Proteomes" id="UP000323884">
    <property type="component" value="Unassembled WGS sequence"/>
</dbReference>
<evidence type="ECO:0000313" key="2">
    <source>
        <dbReference type="Proteomes" id="UP000323884"/>
    </source>
</evidence>